<dbReference type="InterPro" id="IPR024731">
    <property type="entry name" value="NELL2-like_EGF"/>
</dbReference>
<dbReference type="FunFam" id="2.10.25.10:FF:000040">
    <property type="entry name" value="Stabilin 2"/>
    <property type="match status" value="2"/>
</dbReference>
<evidence type="ECO:0000256" key="2">
    <source>
        <dbReference type="ARBA" id="ARBA00022536"/>
    </source>
</evidence>
<evidence type="ECO:0000259" key="7">
    <source>
        <dbReference type="PROSITE" id="PS50026"/>
    </source>
</evidence>
<keyword evidence="2 6" id="KW-0245">EGF-like domain</keyword>
<dbReference type="Pfam" id="PF12947">
    <property type="entry name" value="EGF_3"/>
    <property type="match status" value="2"/>
</dbReference>
<feature type="domain" description="EGF-like" evidence="7">
    <location>
        <begin position="168"/>
        <end position="206"/>
    </location>
</feature>
<reference evidence="8" key="2">
    <citation type="submission" date="2025-09" db="UniProtKB">
        <authorList>
            <consortium name="Ensembl"/>
        </authorList>
    </citation>
    <scope>IDENTIFICATION</scope>
</reference>
<proteinExistence type="predicted"/>
<dbReference type="SUPFAM" id="SSF57196">
    <property type="entry name" value="EGF/Laminin"/>
    <property type="match status" value="1"/>
</dbReference>
<evidence type="ECO:0000256" key="3">
    <source>
        <dbReference type="ARBA" id="ARBA00023136"/>
    </source>
</evidence>
<evidence type="ECO:0000256" key="1">
    <source>
        <dbReference type="ARBA" id="ARBA00004370"/>
    </source>
</evidence>
<keyword evidence="4 6" id="KW-1015">Disulfide bond</keyword>
<keyword evidence="9" id="KW-1185">Reference proteome</keyword>
<dbReference type="PANTHER" id="PTHR24038:SF8">
    <property type="entry name" value="STABILIN-1"/>
    <property type="match status" value="1"/>
</dbReference>
<feature type="disulfide bond" evidence="6">
    <location>
        <begin position="172"/>
        <end position="182"/>
    </location>
</feature>
<accession>A0A3B3RTG2</accession>
<comment type="subcellular location">
    <subcellularLocation>
        <location evidence="1">Membrane</location>
    </subcellularLocation>
</comment>
<dbReference type="Ensembl" id="ENSPKIT00000002249.1">
    <property type="protein sequence ID" value="ENSPKIP00000021608.1"/>
    <property type="gene ID" value="ENSPKIG00000005937.1"/>
</dbReference>
<evidence type="ECO:0000256" key="6">
    <source>
        <dbReference type="PROSITE-ProRule" id="PRU00076"/>
    </source>
</evidence>
<dbReference type="STRING" id="1676925.ENSPKIP00000021608"/>
<keyword evidence="3" id="KW-0472">Membrane</keyword>
<protein>
    <recommendedName>
        <fullName evidence="7">EGF-like domain-containing protein</fullName>
    </recommendedName>
</protein>
<dbReference type="Gene3D" id="2.170.300.10">
    <property type="entry name" value="Tie2 ligand-binding domain superfamily"/>
    <property type="match status" value="1"/>
</dbReference>
<dbReference type="Proteomes" id="UP000261540">
    <property type="component" value="Unplaced"/>
</dbReference>
<dbReference type="GeneTree" id="ENSGT00940000157928"/>
<dbReference type="AlphaFoldDB" id="A0A3B3RTG2"/>
<dbReference type="PANTHER" id="PTHR24038">
    <property type="entry name" value="STABILIN"/>
    <property type="match status" value="1"/>
</dbReference>
<evidence type="ECO:0000313" key="8">
    <source>
        <dbReference type="Ensembl" id="ENSPKIP00000021608.1"/>
    </source>
</evidence>
<feature type="disulfide bond" evidence="6">
    <location>
        <begin position="108"/>
        <end position="117"/>
    </location>
</feature>
<dbReference type="InterPro" id="IPR056806">
    <property type="entry name" value="EGF_STAB1-2"/>
</dbReference>
<dbReference type="Pfam" id="PF24887">
    <property type="entry name" value="EGF_STAB1-2"/>
    <property type="match status" value="1"/>
</dbReference>
<reference evidence="8" key="1">
    <citation type="submission" date="2025-08" db="UniProtKB">
        <authorList>
            <consortium name="Ensembl"/>
        </authorList>
    </citation>
    <scope>IDENTIFICATION</scope>
</reference>
<dbReference type="PROSITE" id="PS50026">
    <property type="entry name" value="EGF_3"/>
    <property type="match status" value="4"/>
</dbReference>
<dbReference type="InterPro" id="IPR000742">
    <property type="entry name" value="EGF"/>
</dbReference>
<dbReference type="InterPro" id="IPR036378">
    <property type="entry name" value="FAS1_dom_sf"/>
</dbReference>
<dbReference type="Gene3D" id="2.10.25.10">
    <property type="entry name" value="Laminin"/>
    <property type="match status" value="3"/>
</dbReference>
<sequence length="360" mass="38930">MRFISSLAFIFQQARIFLTEKKINLDYREIVASNGIIHVIDGVFIPPSIVPILPHRCDKNESQILEVGYCCPGFYGPDCKPCIGGFETPCYGKGTCDDGINGDGSCKCIPGFTGIACHLCSDPKKHGENCNEDCRCVHGNCDNRPNSNGVCRAGSCQEGYHGDFCEQELTQCSATCHPNGYCHRFENGTSSCICEPGFDGDGYSCLPSNPCLKPDRGGCNLNAKCVHAGPGNTSCICNEGWMGDGLVCTEINNCLLNDRGGCHLQADCKPTGPGQNKCTCKSGYMGDGRRCDLINPCRTNNGGCHNLVCIRCPPFHLTRINTADQIKPENRLCLLKALPSTENLTLAFSSVQHKTNIDSS</sequence>
<dbReference type="SMART" id="SM00181">
    <property type="entry name" value="EGF"/>
    <property type="match status" value="5"/>
</dbReference>
<feature type="domain" description="EGF-like" evidence="7">
    <location>
        <begin position="78"/>
        <end position="118"/>
    </location>
</feature>
<evidence type="ECO:0000313" key="9">
    <source>
        <dbReference type="Proteomes" id="UP000261540"/>
    </source>
</evidence>
<feature type="domain" description="EGF-like" evidence="7">
    <location>
        <begin position="207"/>
        <end position="249"/>
    </location>
</feature>
<dbReference type="GO" id="GO:0016020">
    <property type="term" value="C:membrane"/>
    <property type="evidence" value="ECO:0007669"/>
    <property type="project" value="UniProtKB-SubCell"/>
</dbReference>
<name>A0A3B3RTG2_9TELE</name>
<dbReference type="SUPFAM" id="SSF82153">
    <property type="entry name" value="FAS1 domain"/>
    <property type="match status" value="1"/>
</dbReference>
<evidence type="ECO:0000256" key="4">
    <source>
        <dbReference type="ARBA" id="ARBA00023157"/>
    </source>
</evidence>
<evidence type="ECO:0000256" key="5">
    <source>
        <dbReference type="ARBA" id="ARBA00023180"/>
    </source>
</evidence>
<dbReference type="PROSITE" id="PS01186">
    <property type="entry name" value="EGF_2"/>
    <property type="match status" value="3"/>
</dbReference>
<feature type="domain" description="EGF-like" evidence="7">
    <location>
        <begin position="250"/>
        <end position="292"/>
    </location>
</feature>
<dbReference type="PROSITE" id="PS00022">
    <property type="entry name" value="EGF_1"/>
    <property type="match status" value="1"/>
</dbReference>
<keyword evidence="5" id="KW-0325">Glycoprotein</keyword>
<comment type="caution">
    <text evidence="6">Lacks conserved residue(s) required for the propagation of feature annotation.</text>
</comment>
<organism evidence="8 9">
    <name type="scientific">Paramormyrops kingsleyae</name>
    <dbReference type="NCBI Taxonomy" id="1676925"/>
    <lineage>
        <taxon>Eukaryota</taxon>
        <taxon>Metazoa</taxon>
        <taxon>Chordata</taxon>
        <taxon>Craniata</taxon>
        <taxon>Vertebrata</taxon>
        <taxon>Euteleostomi</taxon>
        <taxon>Actinopterygii</taxon>
        <taxon>Neopterygii</taxon>
        <taxon>Teleostei</taxon>
        <taxon>Osteoglossocephala</taxon>
        <taxon>Osteoglossomorpha</taxon>
        <taxon>Osteoglossiformes</taxon>
        <taxon>Mormyridae</taxon>
        <taxon>Paramormyrops</taxon>
    </lineage>
</organism>